<comment type="subcellular location">
    <subcellularLocation>
        <location evidence="1">Membrane</location>
        <topology evidence="1">Multi-pass membrane protein</topology>
    </subcellularLocation>
</comment>
<dbReference type="FunFam" id="3.40.50.300:FF:000997">
    <property type="entry name" value="Multidrug resistance-associated protein 1"/>
    <property type="match status" value="1"/>
</dbReference>
<evidence type="ECO:0000256" key="6">
    <source>
        <dbReference type="ARBA" id="ARBA00022989"/>
    </source>
</evidence>
<evidence type="ECO:0000256" key="7">
    <source>
        <dbReference type="ARBA" id="ARBA00023136"/>
    </source>
</evidence>
<gene>
    <name evidence="12" type="ORF">EC957_002211</name>
</gene>
<feature type="transmembrane region" description="Helical" evidence="9">
    <location>
        <begin position="44"/>
        <end position="64"/>
    </location>
</feature>
<dbReference type="Proteomes" id="UP000723463">
    <property type="component" value="Unassembled WGS sequence"/>
</dbReference>
<evidence type="ECO:0000259" key="11">
    <source>
        <dbReference type="PROSITE" id="PS50929"/>
    </source>
</evidence>
<keyword evidence="7 9" id="KW-0472">Membrane</keyword>
<dbReference type="InterPro" id="IPR050173">
    <property type="entry name" value="ABC_transporter_C-like"/>
</dbReference>
<evidence type="ECO:0000256" key="8">
    <source>
        <dbReference type="SAM" id="MobiDB-lite"/>
    </source>
</evidence>
<evidence type="ECO:0000256" key="1">
    <source>
        <dbReference type="ARBA" id="ARBA00004141"/>
    </source>
</evidence>
<feature type="compositionally biased region" description="Low complexity" evidence="8">
    <location>
        <begin position="564"/>
        <end position="577"/>
    </location>
</feature>
<dbReference type="PROSITE" id="PS50893">
    <property type="entry name" value="ABC_TRANSPORTER_2"/>
    <property type="match status" value="2"/>
</dbReference>
<evidence type="ECO:0000313" key="13">
    <source>
        <dbReference type="Proteomes" id="UP000723463"/>
    </source>
</evidence>
<feature type="transmembrane region" description="Helical" evidence="9">
    <location>
        <begin position="1002"/>
        <end position="1024"/>
    </location>
</feature>
<feature type="transmembrane region" description="Helical" evidence="9">
    <location>
        <begin position="250"/>
        <end position="273"/>
    </location>
</feature>
<dbReference type="Pfam" id="PF00005">
    <property type="entry name" value="ABC_tran"/>
    <property type="match status" value="2"/>
</dbReference>
<evidence type="ECO:0008006" key="14">
    <source>
        <dbReference type="Google" id="ProtNLM"/>
    </source>
</evidence>
<dbReference type="InterPro" id="IPR011527">
    <property type="entry name" value="ABC1_TM_dom"/>
</dbReference>
<protein>
    <recommendedName>
        <fullName evidence="14">P-loop containing nucleoside triphosphate hydrolase protein</fullName>
    </recommendedName>
</protein>
<name>A0A9P6F3S8_9FUNG</name>
<dbReference type="Gene3D" id="1.20.1560.10">
    <property type="entry name" value="ABC transporter type 1, transmembrane domain"/>
    <property type="match status" value="2"/>
</dbReference>
<dbReference type="PANTHER" id="PTHR24223:SF399">
    <property type="entry name" value="ABC TRANSPORTER ATNG"/>
    <property type="match status" value="1"/>
</dbReference>
<keyword evidence="13" id="KW-1185">Reference proteome</keyword>
<evidence type="ECO:0000256" key="2">
    <source>
        <dbReference type="ARBA" id="ARBA00022448"/>
    </source>
</evidence>
<keyword evidence="4" id="KW-0547">Nucleotide-binding</keyword>
<feature type="transmembrane region" description="Helical" evidence="9">
    <location>
        <begin position="12"/>
        <end position="32"/>
    </location>
</feature>
<dbReference type="PROSITE" id="PS50929">
    <property type="entry name" value="ABC_TM1F"/>
    <property type="match status" value="2"/>
</dbReference>
<dbReference type="SUPFAM" id="SSF52540">
    <property type="entry name" value="P-loop containing nucleoside triphosphate hydrolases"/>
    <property type="match status" value="2"/>
</dbReference>
<dbReference type="GO" id="GO:0016887">
    <property type="term" value="F:ATP hydrolysis activity"/>
    <property type="evidence" value="ECO:0007669"/>
    <property type="project" value="InterPro"/>
</dbReference>
<feature type="transmembrane region" description="Helical" evidence="9">
    <location>
        <begin position="432"/>
        <end position="456"/>
    </location>
</feature>
<dbReference type="CDD" id="cd03250">
    <property type="entry name" value="ABCC_MRP_domain1"/>
    <property type="match status" value="1"/>
</dbReference>
<proteinExistence type="predicted"/>
<evidence type="ECO:0000313" key="12">
    <source>
        <dbReference type="EMBL" id="KAF9542259.1"/>
    </source>
</evidence>
<reference evidence="12" key="1">
    <citation type="journal article" date="2020" name="Fungal Divers.">
        <title>Resolving the Mortierellaceae phylogeny through synthesis of multi-gene phylogenetics and phylogenomics.</title>
        <authorList>
            <person name="Vandepol N."/>
            <person name="Liber J."/>
            <person name="Desiro A."/>
            <person name="Na H."/>
            <person name="Kennedy M."/>
            <person name="Barry K."/>
            <person name="Grigoriev I.V."/>
            <person name="Miller A.N."/>
            <person name="O'Donnell K."/>
            <person name="Stajich J.E."/>
            <person name="Bonito G."/>
        </authorList>
    </citation>
    <scope>NUCLEOTIDE SEQUENCE</scope>
    <source>
        <strain evidence="12">NRRL 2591</strain>
    </source>
</reference>
<dbReference type="InterPro" id="IPR044746">
    <property type="entry name" value="ABCC_6TM_D1"/>
</dbReference>
<dbReference type="InterPro" id="IPR027417">
    <property type="entry name" value="P-loop_NTPase"/>
</dbReference>
<feature type="transmembrane region" description="Helical" evidence="9">
    <location>
        <begin position="932"/>
        <end position="957"/>
    </location>
</feature>
<evidence type="ECO:0000256" key="9">
    <source>
        <dbReference type="SAM" id="Phobius"/>
    </source>
</evidence>
<dbReference type="SUPFAM" id="SSF90123">
    <property type="entry name" value="ABC transporter transmembrane region"/>
    <property type="match status" value="2"/>
</dbReference>
<dbReference type="FunFam" id="1.20.1560.10:FF:000010">
    <property type="entry name" value="Multidrug resistance-associated ABC transporter"/>
    <property type="match status" value="1"/>
</dbReference>
<feature type="transmembrane region" description="Helical" evidence="9">
    <location>
        <begin position="1030"/>
        <end position="1050"/>
    </location>
</feature>
<feature type="domain" description="ABC transporter" evidence="10">
    <location>
        <begin position="1208"/>
        <end position="1472"/>
    </location>
</feature>
<evidence type="ECO:0000259" key="10">
    <source>
        <dbReference type="PROSITE" id="PS50893"/>
    </source>
</evidence>
<dbReference type="CDD" id="cd03244">
    <property type="entry name" value="ABCC_MRP_domain2"/>
    <property type="match status" value="1"/>
</dbReference>
<sequence>MEVRNHQQSLDWDVLLASAAMLLAWILAIVLNREEHKYSIRSSDFILGYYLVANLGMGVVLWLARQTPSNPPPSPTYPLSILHWFLGSLFIGLVVEAWPRGWTKVQKSSTASVFEKANLISRLSFHYIQPIMSIGYSRPLLLDDLAHLMPERIQSENAYKDLAATWKKQEARFFALVPKTRQEKAKPWLLLRTIALTFGWVGWAPIVLTRVVSTTLIYLQPVLLGRILDFMMASSSSTDALAPATQPLSYGIYLAVLMFMVSLMSSITGAQLLQLNAERGMEIRSGLIGLIYRKSLRLSPEARQTQTAGAISNHMSVDVEKWSIALNTLPQWVSAPIELLVALWMLYQQLGWCSLVGLVTVVGLIPVQKKVSTVFSEIKNTKLTTMDHRIRLVTEMLTSIKTVKLYAWENAFKARIAGYRDIEMAVLRRFGVVYAGMTLIFSTTMFMSLLSFGIYATVGGPGGTPGEITPHVVFVSLSLFELLSRPISTMDKLLSSTTSLLVATRRIQAFLLSEELSVDSTSVLSGSSEDDVVVSDAVLSWHKQATGDQSERDNDNATGDENTPLLSSSSSSSPSSSEIVATHRAPTLTNIDFRLRAGSLTAIVGRIGSGKSSVLSAIIGDMYKYQGSVQVRGSVAYVNQQAWILHCSVKDNILFGKPLDQDRYEAVIRACCLQQDLDMLPNGDQTEIGERGINLSGGQKQRVALARAAYQDAGVYLLDDPLSAVDAHVDHHLWKNLIGPEGLLKDKTRLLVTHGLQHLSEVDQVLVMKDGTISEKGHFDELLAAERGFYQLNLEFSVSTNKQRKKAANKAATSSADTMSETGSETAEDIDATTVVAPASSTASSTQDLKPTDGDEPKPAAGLVAAEKMVNGGVGWHMFMVYAKAASYTNIILVIVFYILVEVAQVGTSFWLRYWSDAAGQDKYSVTEFLVIYTGFTLAYMGFNMVLFYVANVFAAVKGARHMHDRLLDNLVRQPMAFFDVTPVGRIINRFSTDVDAIDDNIIWNLIDIVYCLVAIGGTLVVISISSPQFLYAVPPLILCYIYIQSYFLASSQALKRFMSVSKSPLYQHFSETLAGVSTIRAMSAGPRFVRVNGEKVDLSAETQLAFGMANRWLKIRLEFLGSLIVFDAALLAVLNKGTVGGASLVGLSLTYAMNVTGDITYLVRTWAEMSNQLVSVERIEEYAELPQEAPLETGVRLPEDWPAEGRVVFRDFSARYREGLEPVLKNVSFEVAPGEKVGIVGRTGAGKSSLTLALFRMIEAKDSYWARLTAASVHGTSAADLSSSITPGGGGGGSIEIDGVDISTLGLHTLRSHLSIIPQDPTLFAGTIRENLDPFHQSADAELWTALERAHLKSLISSFSEGLSYEVVSNGENFSVGQRSLICLARALLRKTKILVLDEATAAVDVETDELIQRTIREEFKDRTVLTIAHRIKTVMDSDKILVLERGEVEEYESPEVLLKRREGSLFFRLAEQAGEAH</sequence>
<keyword evidence="6 9" id="KW-1133">Transmembrane helix</keyword>
<dbReference type="FunFam" id="3.40.50.300:FF:000163">
    <property type="entry name" value="Multidrug resistance-associated protein member 4"/>
    <property type="match status" value="1"/>
</dbReference>
<feature type="compositionally biased region" description="Polar residues" evidence="8">
    <location>
        <begin position="813"/>
        <end position="825"/>
    </location>
</feature>
<comment type="caution">
    <text evidence="12">The sequence shown here is derived from an EMBL/GenBank/DDBJ whole genome shotgun (WGS) entry which is preliminary data.</text>
</comment>
<dbReference type="CDD" id="cd18579">
    <property type="entry name" value="ABC_6TM_ABCC_D1"/>
    <property type="match status" value="1"/>
</dbReference>
<dbReference type="InterPro" id="IPR003593">
    <property type="entry name" value="AAA+_ATPase"/>
</dbReference>
<feature type="domain" description="ABC transmembrane type-1" evidence="11">
    <location>
        <begin position="892"/>
        <end position="1172"/>
    </location>
</feature>
<keyword evidence="3 9" id="KW-0812">Transmembrane</keyword>
<feature type="domain" description="ABC transporter" evidence="10">
    <location>
        <begin position="565"/>
        <end position="795"/>
    </location>
</feature>
<feature type="region of interest" description="Disordered" evidence="8">
    <location>
        <begin position="544"/>
        <end position="581"/>
    </location>
</feature>
<feature type="transmembrane region" description="Helical" evidence="9">
    <location>
        <begin position="189"/>
        <end position="208"/>
    </location>
</feature>
<dbReference type="Gene3D" id="3.40.50.300">
    <property type="entry name" value="P-loop containing nucleotide triphosphate hydrolases"/>
    <property type="match status" value="2"/>
</dbReference>
<dbReference type="GO" id="GO:0016020">
    <property type="term" value="C:membrane"/>
    <property type="evidence" value="ECO:0007669"/>
    <property type="project" value="UniProtKB-SubCell"/>
</dbReference>
<feature type="region of interest" description="Disordered" evidence="8">
    <location>
        <begin position="809"/>
        <end position="858"/>
    </location>
</feature>
<dbReference type="EMBL" id="JAAAXW010000143">
    <property type="protein sequence ID" value="KAF9542259.1"/>
    <property type="molecule type" value="Genomic_DNA"/>
</dbReference>
<dbReference type="GO" id="GO:0005524">
    <property type="term" value="F:ATP binding"/>
    <property type="evidence" value="ECO:0007669"/>
    <property type="project" value="UniProtKB-KW"/>
</dbReference>
<feature type="domain" description="ABC transmembrane type-1" evidence="11">
    <location>
        <begin position="206"/>
        <end position="490"/>
    </location>
</feature>
<feature type="compositionally biased region" description="Low complexity" evidence="8">
    <location>
        <begin position="832"/>
        <end position="846"/>
    </location>
</feature>
<evidence type="ECO:0000256" key="5">
    <source>
        <dbReference type="ARBA" id="ARBA00022840"/>
    </source>
</evidence>
<dbReference type="CDD" id="cd18603">
    <property type="entry name" value="ABC_6TM_MRP1_2_3_6_D2_like"/>
    <property type="match status" value="1"/>
</dbReference>
<dbReference type="InterPro" id="IPR003439">
    <property type="entry name" value="ABC_transporter-like_ATP-bd"/>
</dbReference>
<feature type="transmembrane region" description="Helical" evidence="9">
    <location>
        <begin position="76"/>
        <end position="98"/>
    </location>
</feature>
<dbReference type="Pfam" id="PF00664">
    <property type="entry name" value="ABC_membrane"/>
    <property type="match status" value="2"/>
</dbReference>
<dbReference type="InterPro" id="IPR036640">
    <property type="entry name" value="ABC1_TM_sf"/>
</dbReference>
<evidence type="ECO:0000256" key="4">
    <source>
        <dbReference type="ARBA" id="ARBA00022741"/>
    </source>
</evidence>
<dbReference type="GO" id="GO:0140359">
    <property type="term" value="F:ABC-type transporter activity"/>
    <property type="evidence" value="ECO:0007669"/>
    <property type="project" value="InterPro"/>
</dbReference>
<keyword evidence="5" id="KW-0067">ATP-binding</keyword>
<evidence type="ECO:0000256" key="3">
    <source>
        <dbReference type="ARBA" id="ARBA00022692"/>
    </source>
</evidence>
<dbReference type="SMART" id="SM00382">
    <property type="entry name" value="AAA"/>
    <property type="match status" value="2"/>
</dbReference>
<organism evidence="12 13">
    <name type="scientific">Mortierella hygrophila</name>
    <dbReference type="NCBI Taxonomy" id="979708"/>
    <lineage>
        <taxon>Eukaryota</taxon>
        <taxon>Fungi</taxon>
        <taxon>Fungi incertae sedis</taxon>
        <taxon>Mucoromycota</taxon>
        <taxon>Mortierellomycotina</taxon>
        <taxon>Mortierellomycetes</taxon>
        <taxon>Mortierellales</taxon>
        <taxon>Mortierellaceae</taxon>
        <taxon>Mortierella</taxon>
    </lineage>
</organism>
<dbReference type="InterPro" id="IPR017871">
    <property type="entry name" value="ABC_transporter-like_CS"/>
</dbReference>
<dbReference type="PROSITE" id="PS00211">
    <property type="entry name" value="ABC_TRANSPORTER_1"/>
    <property type="match status" value="2"/>
</dbReference>
<dbReference type="PANTHER" id="PTHR24223">
    <property type="entry name" value="ATP-BINDING CASSETTE SUB-FAMILY C"/>
    <property type="match status" value="1"/>
</dbReference>
<feature type="transmembrane region" description="Helical" evidence="9">
    <location>
        <begin position="888"/>
        <end position="912"/>
    </location>
</feature>
<accession>A0A9P6F3S8</accession>
<keyword evidence="2" id="KW-0813">Transport</keyword>